<evidence type="ECO:0000256" key="3">
    <source>
        <dbReference type="ARBA" id="ARBA00022842"/>
    </source>
</evidence>
<keyword evidence="4" id="KW-1015">Disulfide bond</keyword>
<dbReference type="GO" id="GO:0016829">
    <property type="term" value="F:lyase activity"/>
    <property type="evidence" value="ECO:0007669"/>
    <property type="project" value="UniProtKB-KW"/>
</dbReference>
<dbReference type="InParanoid" id="A0A7M7M375"/>
<evidence type="ECO:0000256" key="4">
    <source>
        <dbReference type="ARBA" id="ARBA00023157"/>
    </source>
</evidence>
<evidence type="ECO:0000256" key="6">
    <source>
        <dbReference type="SAM" id="SignalP"/>
    </source>
</evidence>
<dbReference type="GO" id="GO:0006629">
    <property type="term" value="P:lipid metabolic process"/>
    <property type="evidence" value="ECO:0007669"/>
    <property type="project" value="InterPro"/>
</dbReference>
<protein>
    <submittedName>
        <fullName evidence="7">Uncharacterized protein</fullName>
    </submittedName>
</protein>
<dbReference type="RefSeq" id="XP_022644409.1">
    <property type="nucleotide sequence ID" value="XM_022788674.1"/>
</dbReference>
<dbReference type="CDD" id="cd08576">
    <property type="entry name" value="GDPD_like_SMaseD_PLD"/>
    <property type="match status" value="1"/>
</dbReference>
<feature type="signal peptide" evidence="6">
    <location>
        <begin position="1"/>
        <end position="27"/>
    </location>
</feature>
<sequence>MLGLCVVTMKILTVLLIPLTELCNALGTPLMISDDRRPFYNIAHMVNSIPEIDYYLKKGANAIETDVNFSVEGLAKTTYHGVPCDCFRRCMLRSNIVDFLQYIRELTKDGNKTVAMLMLDLKVQELAKSTQTYAGIDLFSKLVDYLWYQVSETNRVNVLISIPRAEDKNIFKGFLGELSKSEYRTYRNRIGFDVGLNSQLTEISSMYDALGISENIWQGDGITNCLVGMRPDNRLREAIELRDATNGYVHKVYHWTIDLTSALENSLHSGVDGIITNHPERVNSLVNYAYAARYRLANQTDSPWKKMLKISKSGSIAGSRSVVFDVIVNLMELSQQAIGYFSRLLVRYRR</sequence>
<dbReference type="Proteomes" id="UP000594260">
    <property type="component" value="Unplaced"/>
</dbReference>
<evidence type="ECO:0000256" key="5">
    <source>
        <dbReference type="ARBA" id="ARBA00023239"/>
    </source>
</evidence>
<dbReference type="OMA" id="WTIDISQ"/>
<dbReference type="Gene3D" id="3.20.20.190">
    <property type="entry name" value="Phosphatidylinositol (PI) phosphodiesterase"/>
    <property type="match status" value="1"/>
</dbReference>
<proteinExistence type="predicted"/>
<name>A0A7M7M375_VARDE</name>
<keyword evidence="2" id="KW-0479">Metal-binding</keyword>
<feature type="chain" id="PRO_5029529025" evidence="6">
    <location>
        <begin position="28"/>
        <end position="350"/>
    </location>
</feature>
<dbReference type="KEGG" id="vde:111243319"/>
<dbReference type="Pfam" id="PF13653">
    <property type="entry name" value="GDPD_2"/>
    <property type="match status" value="1"/>
</dbReference>
<comment type="catalytic activity">
    <reaction evidence="1">
        <text>an N-(acyl)-sphingosylphosphoethanolamine = an N-(acyl)-sphingosyl-1,3-cyclic phosphate + ethanolamine</text>
        <dbReference type="Rhea" id="RHEA:60648"/>
        <dbReference type="ChEBI" id="CHEBI:57603"/>
        <dbReference type="ChEBI" id="CHEBI:143891"/>
        <dbReference type="ChEBI" id="CHEBI:143892"/>
    </reaction>
</comment>
<dbReference type="SUPFAM" id="SSF51695">
    <property type="entry name" value="PLC-like phosphodiesterases"/>
    <property type="match status" value="1"/>
</dbReference>
<dbReference type="GO" id="GO:0046872">
    <property type="term" value="F:metal ion binding"/>
    <property type="evidence" value="ECO:0007669"/>
    <property type="project" value="UniProtKB-KW"/>
</dbReference>
<evidence type="ECO:0000313" key="7">
    <source>
        <dbReference type="EnsemblMetazoa" id="XP_022644409"/>
    </source>
</evidence>
<dbReference type="InterPro" id="IPR017946">
    <property type="entry name" value="PLC-like_Pdiesterase_TIM-brl"/>
</dbReference>
<dbReference type="AlphaFoldDB" id="A0A7M7M375"/>
<reference evidence="7" key="1">
    <citation type="submission" date="2021-01" db="UniProtKB">
        <authorList>
            <consortium name="EnsemblMetazoa"/>
        </authorList>
    </citation>
    <scope>IDENTIFICATION</scope>
</reference>
<dbReference type="GeneID" id="111243319"/>
<evidence type="ECO:0000256" key="1">
    <source>
        <dbReference type="ARBA" id="ARBA00000110"/>
    </source>
</evidence>
<keyword evidence="6" id="KW-0732">Signal</keyword>
<accession>A0A7M7M375</accession>
<evidence type="ECO:0000256" key="2">
    <source>
        <dbReference type="ARBA" id="ARBA00022723"/>
    </source>
</evidence>
<evidence type="ECO:0000313" key="8">
    <source>
        <dbReference type="Proteomes" id="UP000594260"/>
    </source>
</evidence>
<keyword evidence="5" id="KW-0456">Lyase</keyword>
<dbReference type="EnsemblMetazoa" id="XM_022788674">
    <property type="protein sequence ID" value="XP_022644409"/>
    <property type="gene ID" value="LOC111243319"/>
</dbReference>
<dbReference type="OrthoDB" id="1058301at2759"/>
<keyword evidence="3" id="KW-0460">Magnesium</keyword>
<organism evidence="7 8">
    <name type="scientific">Varroa destructor</name>
    <name type="common">Honeybee mite</name>
    <dbReference type="NCBI Taxonomy" id="109461"/>
    <lineage>
        <taxon>Eukaryota</taxon>
        <taxon>Metazoa</taxon>
        <taxon>Ecdysozoa</taxon>
        <taxon>Arthropoda</taxon>
        <taxon>Chelicerata</taxon>
        <taxon>Arachnida</taxon>
        <taxon>Acari</taxon>
        <taxon>Parasitiformes</taxon>
        <taxon>Mesostigmata</taxon>
        <taxon>Gamasina</taxon>
        <taxon>Dermanyssoidea</taxon>
        <taxon>Varroidae</taxon>
        <taxon>Varroa</taxon>
    </lineage>
</organism>
<keyword evidence="8" id="KW-1185">Reference proteome</keyword>
<dbReference type="GO" id="GO:0008081">
    <property type="term" value="F:phosphoric diester hydrolase activity"/>
    <property type="evidence" value="ECO:0007669"/>
    <property type="project" value="InterPro"/>
</dbReference>